<dbReference type="EMBL" id="FOUY01000093">
    <property type="protein sequence ID" value="SFO57337.1"/>
    <property type="molecule type" value="Genomic_DNA"/>
</dbReference>
<dbReference type="Proteomes" id="UP000199614">
    <property type="component" value="Unassembled WGS sequence"/>
</dbReference>
<protein>
    <recommendedName>
        <fullName evidence="3">Transcriptional regulator</fullName>
    </recommendedName>
</protein>
<proteinExistence type="predicted"/>
<dbReference type="AlphaFoldDB" id="A0A1I5I9S5"/>
<gene>
    <name evidence="1" type="ORF">SAMN05216207_10939</name>
</gene>
<name>A0A1I5I9S5_PSUAM</name>
<evidence type="ECO:0000313" key="1">
    <source>
        <dbReference type="EMBL" id="SFO57337.1"/>
    </source>
</evidence>
<dbReference type="OrthoDB" id="3213425at2"/>
<dbReference type="RefSeq" id="WP_093357166.1">
    <property type="nucleotide sequence ID" value="NZ_FOUY01000093.1"/>
</dbReference>
<keyword evidence="2" id="KW-1185">Reference proteome</keyword>
<sequence>MAGNEQLRALLFEAGFLDRDGQIGRKRFARAVTDAAVARGLRRTFTHTYVGRWLNGAIPRDEETRAFILQAIGSRLGRVVHPDEVGFGTGPHVSPDIGLAYPNGTDDSAASLAALLQADLAESPAIVSAAVSPSAWSDASLSWLVNTRSPREWQPRSIGAADVDRLRQTRLSFDMLDNRFGGGHARRALVVYLHDDLPKLLRASATSAVRQEVLAASAEITQLAAWASYDIGHHGLAQRYFIQALGLADAAEDRSLAASILDAMSHQATYLGKYREAANLARAASLGTEGLRVPILSAHFHVMEARALAMAGDAAGCDAALGTAAAAYARHSPGDGPAWIQYFDEAEFAAEMAHCNRDLGRATEASRWASKALADASGEYARSDFFATMVLAHSQLDAGEPEAGVMTALNALELGETLRSARSERYVDELRTRLARFHGARVLTDFAERARALRLWAPHAQ</sequence>
<evidence type="ECO:0008006" key="3">
    <source>
        <dbReference type="Google" id="ProtNLM"/>
    </source>
</evidence>
<evidence type="ECO:0000313" key="2">
    <source>
        <dbReference type="Proteomes" id="UP000199614"/>
    </source>
</evidence>
<organism evidence="1 2">
    <name type="scientific">Pseudonocardia ammonioxydans</name>
    <dbReference type="NCBI Taxonomy" id="260086"/>
    <lineage>
        <taxon>Bacteria</taxon>
        <taxon>Bacillati</taxon>
        <taxon>Actinomycetota</taxon>
        <taxon>Actinomycetes</taxon>
        <taxon>Pseudonocardiales</taxon>
        <taxon>Pseudonocardiaceae</taxon>
        <taxon>Pseudonocardia</taxon>
    </lineage>
</organism>
<reference evidence="1 2" key="1">
    <citation type="submission" date="2016-10" db="EMBL/GenBank/DDBJ databases">
        <authorList>
            <person name="de Groot N.N."/>
        </authorList>
    </citation>
    <scope>NUCLEOTIDE SEQUENCE [LARGE SCALE GENOMIC DNA]</scope>
    <source>
        <strain evidence="1 2">CGMCC 4.1877</strain>
    </source>
</reference>
<dbReference type="STRING" id="260086.SAMN05216207_10939"/>
<accession>A0A1I5I9S5</accession>